<reference evidence="1" key="1">
    <citation type="submission" date="2022-03" db="EMBL/GenBank/DDBJ databases">
        <authorList>
            <person name="Martin H S."/>
        </authorList>
    </citation>
    <scope>NUCLEOTIDE SEQUENCE</scope>
</reference>
<gene>
    <name evidence="1" type="ORF">IPOD504_LOCUS11825</name>
</gene>
<accession>A0ABN8IRD4</accession>
<protein>
    <submittedName>
        <fullName evidence="1">Uncharacterized protein</fullName>
    </submittedName>
</protein>
<proteinExistence type="predicted"/>
<evidence type="ECO:0000313" key="1">
    <source>
        <dbReference type="EMBL" id="CAH2062264.1"/>
    </source>
</evidence>
<dbReference type="Proteomes" id="UP000837857">
    <property type="component" value="Chromosome 29"/>
</dbReference>
<evidence type="ECO:0000313" key="2">
    <source>
        <dbReference type="Proteomes" id="UP000837857"/>
    </source>
</evidence>
<feature type="non-terminal residue" evidence="1">
    <location>
        <position position="146"/>
    </location>
</feature>
<organism evidence="1 2">
    <name type="scientific">Iphiclides podalirius</name>
    <name type="common">scarce swallowtail</name>
    <dbReference type="NCBI Taxonomy" id="110791"/>
    <lineage>
        <taxon>Eukaryota</taxon>
        <taxon>Metazoa</taxon>
        <taxon>Ecdysozoa</taxon>
        <taxon>Arthropoda</taxon>
        <taxon>Hexapoda</taxon>
        <taxon>Insecta</taxon>
        <taxon>Pterygota</taxon>
        <taxon>Neoptera</taxon>
        <taxon>Endopterygota</taxon>
        <taxon>Lepidoptera</taxon>
        <taxon>Glossata</taxon>
        <taxon>Ditrysia</taxon>
        <taxon>Papilionoidea</taxon>
        <taxon>Papilionidae</taxon>
        <taxon>Papilioninae</taxon>
        <taxon>Iphiclides</taxon>
    </lineage>
</organism>
<keyword evidence="2" id="KW-1185">Reference proteome</keyword>
<name>A0ABN8IRD4_9NEOP</name>
<sequence length="146" mass="15998">MDTSGSGSYFVAIFGGGLCSAVQLCSNFADYFDAIIDSLKHGRRKARVVYVIKASGALCSIEPVSLGQHRNLLLRLELHLFPPDSMSSRAPYASRKLPKIGRAASTPFRCLSFRTPEIPEGPLLRCLHSRRECASCALSGSLRYPY</sequence>
<dbReference type="EMBL" id="OW152841">
    <property type="protein sequence ID" value="CAH2062264.1"/>
    <property type="molecule type" value="Genomic_DNA"/>
</dbReference>